<evidence type="ECO:0000313" key="1">
    <source>
        <dbReference type="EMBL" id="KKM68210.1"/>
    </source>
</evidence>
<organism evidence="1">
    <name type="scientific">marine sediment metagenome</name>
    <dbReference type="NCBI Taxonomy" id="412755"/>
    <lineage>
        <taxon>unclassified sequences</taxon>
        <taxon>metagenomes</taxon>
        <taxon>ecological metagenomes</taxon>
    </lineage>
</organism>
<comment type="caution">
    <text evidence="1">The sequence shown here is derived from an EMBL/GenBank/DDBJ whole genome shotgun (WGS) entry which is preliminary data.</text>
</comment>
<accession>A0A0F9LV22</accession>
<feature type="non-terminal residue" evidence="1">
    <location>
        <position position="342"/>
    </location>
</feature>
<name>A0A0F9LV22_9ZZZZ</name>
<proteinExistence type="predicted"/>
<dbReference type="AlphaFoldDB" id="A0A0F9LV22"/>
<sequence length="342" mass="37848">MRVKSASNDQFDAIIPTNVDGRPSYQFINSTIHGLTLPQSVLYKPIVLSPERYNDTRPNLGHLVITVQTKDYSNTIGVDPYELTPVEQIVGYKAKIPLSNKQFEYPIQYISIDVLKLSDNSLSNIAENIIIDESYYMVEDGNLYFTKTFEGIISEQYLVSELLTTTIFYNVHILFNRFIPDTDDETNSLALAQATFYTLMDYFNQYTYAEVSANMISEIAYTETLTFWSTLISVPLAYFGSLAATAAVGKMAGEAGSKAISSLLARQLGNLGKMFTSLITAPIKEVFEEIITDGLIESLAENIVSLAGGSDDLRFWLSSLGTSGRETKGALGQLVLGDTNLK</sequence>
<protein>
    <submittedName>
        <fullName evidence="1">Uncharacterized protein</fullName>
    </submittedName>
</protein>
<gene>
    <name evidence="1" type="ORF">LCGC14_1463150</name>
</gene>
<dbReference type="EMBL" id="LAZR01010209">
    <property type="protein sequence ID" value="KKM68210.1"/>
    <property type="molecule type" value="Genomic_DNA"/>
</dbReference>
<reference evidence="1" key="1">
    <citation type="journal article" date="2015" name="Nature">
        <title>Complex archaea that bridge the gap between prokaryotes and eukaryotes.</title>
        <authorList>
            <person name="Spang A."/>
            <person name="Saw J.H."/>
            <person name="Jorgensen S.L."/>
            <person name="Zaremba-Niedzwiedzka K."/>
            <person name="Martijn J."/>
            <person name="Lind A.E."/>
            <person name="van Eijk R."/>
            <person name="Schleper C."/>
            <person name="Guy L."/>
            <person name="Ettema T.J."/>
        </authorList>
    </citation>
    <scope>NUCLEOTIDE SEQUENCE</scope>
</reference>